<keyword evidence="1" id="KW-0812">Transmembrane</keyword>
<dbReference type="EMBL" id="LR027517">
    <property type="protein sequence ID" value="VCU53789.1"/>
    <property type="molecule type" value="Genomic_DNA"/>
</dbReference>
<keyword evidence="1" id="KW-1133">Transmembrane helix</keyword>
<organism evidence="2 3">
    <name type="scientific">Thermus thermophilus</name>
    <dbReference type="NCBI Taxonomy" id="274"/>
    <lineage>
        <taxon>Bacteria</taxon>
        <taxon>Thermotogati</taxon>
        <taxon>Deinococcota</taxon>
        <taxon>Deinococci</taxon>
        <taxon>Thermales</taxon>
        <taxon>Thermaceae</taxon>
        <taxon>Thermus</taxon>
    </lineage>
</organism>
<name>A0A3P4ATB4_THETH</name>
<keyword evidence="1" id="KW-0472">Membrane</keyword>
<reference evidence="2 3" key="1">
    <citation type="submission" date="2018-10" db="EMBL/GenBank/DDBJ databases">
        <authorList>
            <person name="Peiro R."/>
            <person name="Begona"/>
            <person name="Cbmso G."/>
            <person name="Lopez M."/>
            <person name="Gonzalez S."/>
            <person name="Sacristan E."/>
            <person name="Castillo E."/>
        </authorList>
    </citation>
    <scope>NUCLEOTIDE SEQUENCE [LARGE SCALE GENOMIC DNA]</scope>
    <source>
        <strain evidence="2">TTHNAR1</strain>
    </source>
</reference>
<protein>
    <submittedName>
        <fullName evidence="2">Uncharacterized protein</fullName>
    </submittedName>
</protein>
<proteinExistence type="predicted"/>
<evidence type="ECO:0000313" key="3">
    <source>
        <dbReference type="Proteomes" id="UP000279841"/>
    </source>
</evidence>
<sequence>MEEEERMQTPSQRAFGLALLLGIVAYFWSVWTPRVSQAVEAEEAGPSPVVDLQVPPQEESGGCQGRLTALFRSGAEVAFHYEGTAEEVRVTWPGGEYRARTADTCTGTECRFTLPRPGMADVRIALDSCPPEPAP</sequence>
<dbReference type="Proteomes" id="UP000279841">
    <property type="component" value="Chromosome"/>
</dbReference>
<gene>
    <name evidence="2" type="ORF">TTHN1_01575</name>
</gene>
<dbReference type="AlphaFoldDB" id="A0A3P4ATB4"/>
<feature type="transmembrane region" description="Helical" evidence="1">
    <location>
        <begin position="12"/>
        <end position="31"/>
    </location>
</feature>
<evidence type="ECO:0000313" key="2">
    <source>
        <dbReference type="EMBL" id="VCU53789.1"/>
    </source>
</evidence>
<accession>A0A3P4ATB4</accession>
<dbReference type="RefSeq" id="WP_197715850.1">
    <property type="nucleotide sequence ID" value="NZ_LR027517.1"/>
</dbReference>
<evidence type="ECO:0000256" key="1">
    <source>
        <dbReference type="SAM" id="Phobius"/>
    </source>
</evidence>